<feature type="transmembrane region" description="Helical" evidence="1">
    <location>
        <begin position="20"/>
        <end position="39"/>
    </location>
</feature>
<evidence type="ECO:0000313" key="4">
    <source>
        <dbReference type="Proteomes" id="UP001172083"/>
    </source>
</evidence>
<dbReference type="Pfam" id="PF20584">
    <property type="entry name" value="DUF6787"/>
    <property type="match status" value="1"/>
</dbReference>
<proteinExistence type="predicted"/>
<protein>
    <recommendedName>
        <fullName evidence="2">DUF6787 domain-containing protein</fullName>
    </recommendedName>
</protein>
<feature type="transmembrane region" description="Helical" evidence="1">
    <location>
        <begin position="59"/>
        <end position="87"/>
    </location>
</feature>
<keyword evidence="1" id="KW-1133">Transmembrane helix</keyword>
<accession>A0ABT8L9L8</accession>
<keyword evidence="4" id="KW-1185">Reference proteome</keyword>
<dbReference type="PROSITE" id="PS51257">
    <property type="entry name" value="PROKAR_LIPOPROTEIN"/>
    <property type="match status" value="1"/>
</dbReference>
<evidence type="ECO:0000256" key="1">
    <source>
        <dbReference type="SAM" id="Phobius"/>
    </source>
</evidence>
<evidence type="ECO:0000259" key="2">
    <source>
        <dbReference type="Pfam" id="PF20584"/>
    </source>
</evidence>
<dbReference type="Proteomes" id="UP001172083">
    <property type="component" value="Unassembled WGS sequence"/>
</dbReference>
<comment type="caution">
    <text evidence="3">The sequence shown here is derived from an EMBL/GenBank/DDBJ whole genome shotgun (WGS) entry which is preliminary data.</text>
</comment>
<reference evidence="3" key="1">
    <citation type="submission" date="2023-06" db="EMBL/GenBank/DDBJ databases">
        <title>Genomic of Agaribacillus aureum.</title>
        <authorList>
            <person name="Wang G."/>
        </authorList>
    </citation>
    <scope>NUCLEOTIDE SEQUENCE</scope>
    <source>
        <strain evidence="3">BMA12</strain>
    </source>
</reference>
<dbReference type="InterPro" id="IPR046714">
    <property type="entry name" value="DUF6787"/>
</dbReference>
<gene>
    <name evidence="3" type="ORF">QQ020_20335</name>
</gene>
<sequence>MEEKNFFEKLKKRWQLNSLFQVVVVLLVFACTGFTVLFLKRPILGLLGEEARNSILYSFLYYLLILPLYQVVLLVYAFLFGQFKFFWAFEKRFFKRMQQIFTGKKDNSQ</sequence>
<dbReference type="RefSeq" id="WP_346759774.1">
    <property type="nucleotide sequence ID" value="NZ_JAUJEB010000004.1"/>
</dbReference>
<feature type="domain" description="DUF6787" evidence="2">
    <location>
        <begin position="24"/>
        <end position="101"/>
    </location>
</feature>
<name>A0ABT8L9L8_9BACT</name>
<keyword evidence="1" id="KW-0472">Membrane</keyword>
<evidence type="ECO:0000313" key="3">
    <source>
        <dbReference type="EMBL" id="MDN5214440.1"/>
    </source>
</evidence>
<organism evidence="3 4">
    <name type="scientific">Agaribacillus aureus</name>
    <dbReference type="NCBI Taxonomy" id="3051825"/>
    <lineage>
        <taxon>Bacteria</taxon>
        <taxon>Pseudomonadati</taxon>
        <taxon>Bacteroidota</taxon>
        <taxon>Cytophagia</taxon>
        <taxon>Cytophagales</taxon>
        <taxon>Splendidivirgaceae</taxon>
        <taxon>Agaribacillus</taxon>
    </lineage>
</organism>
<keyword evidence="1" id="KW-0812">Transmembrane</keyword>
<dbReference type="EMBL" id="JAUJEB010000004">
    <property type="protein sequence ID" value="MDN5214440.1"/>
    <property type="molecule type" value="Genomic_DNA"/>
</dbReference>